<evidence type="ECO:0000256" key="2">
    <source>
        <dbReference type="ARBA" id="ARBA00022448"/>
    </source>
</evidence>
<evidence type="ECO:0000256" key="7">
    <source>
        <dbReference type="RuleBase" id="RU363032"/>
    </source>
</evidence>
<evidence type="ECO:0000256" key="1">
    <source>
        <dbReference type="ARBA" id="ARBA00004651"/>
    </source>
</evidence>
<keyword evidence="5 7" id="KW-1133">Transmembrane helix</keyword>
<gene>
    <name evidence="9" type="primary">oppB4</name>
    <name evidence="9" type="ORF">NCTC10254_01133</name>
</gene>
<dbReference type="AlphaFoldDB" id="A0A6H9XNK2"/>
<dbReference type="PANTHER" id="PTHR43163">
    <property type="entry name" value="DIPEPTIDE TRANSPORT SYSTEM PERMEASE PROTEIN DPPB-RELATED"/>
    <property type="match status" value="1"/>
</dbReference>
<dbReference type="InterPro" id="IPR000515">
    <property type="entry name" value="MetI-like"/>
</dbReference>
<comment type="similarity">
    <text evidence="7">Belongs to the binding-protein-dependent transport system permease family.</text>
</comment>
<keyword evidence="2 7" id="KW-0813">Transport</keyword>
<dbReference type="Pfam" id="PF00528">
    <property type="entry name" value="BPD_transp_1"/>
    <property type="match status" value="1"/>
</dbReference>
<comment type="subcellular location">
    <subcellularLocation>
        <location evidence="1 7">Cell membrane</location>
        <topology evidence="1 7">Multi-pass membrane protein</topology>
    </subcellularLocation>
</comment>
<dbReference type="SUPFAM" id="SSF161098">
    <property type="entry name" value="MetI-like"/>
    <property type="match status" value="1"/>
</dbReference>
<dbReference type="InterPro" id="IPR035906">
    <property type="entry name" value="MetI-like_sf"/>
</dbReference>
<evidence type="ECO:0000256" key="5">
    <source>
        <dbReference type="ARBA" id="ARBA00022989"/>
    </source>
</evidence>
<feature type="transmembrane region" description="Helical" evidence="7">
    <location>
        <begin position="12"/>
        <end position="31"/>
    </location>
</feature>
<dbReference type="PROSITE" id="PS50928">
    <property type="entry name" value="ABC_TM1"/>
    <property type="match status" value="1"/>
</dbReference>
<keyword evidence="4 7" id="KW-0812">Transmembrane</keyword>
<comment type="caution">
    <text evidence="9">The sequence shown here is derived from an EMBL/GenBank/DDBJ whole genome shotgun (WGS) entry which is preliminary data.</text>
</comment>
<keyword evidence="3" id="KW-1003">Cell membrane</keyword>
<organism evidence="9 10">
    <name type="scientific">Corynebacterium matruchotii</name>
    <dbReference type="NCBI Taxonomy" id="43768"/>
    <lineage>
        <taxon>Bacteria</taxon>
        <taxon>Bacillati</taxon>
        <taxon>Actinomycetota</taxon>
        <taxon>Actinomycetes</taxon>
        <taxon>Mycobacteriales</taxon>
        <taxon>Corynebacteriaceae</taxon>
        <taxon>Corynebacterium</taxon>
    </lineage>
</organism>
<accession>A0A6H9XNK2</accession>
<keyword evidence="6 7" id="KW-0472">Membrane</keyword>
<feature type="transmembrane region" description="Helical" evidence="7">
    <location>
        <begin position="131"/>
        <end position="158"/>
    </location>
</feature>
<dbReference type="Gene3D" id="1.10.3720.10">
    <property type="entry name" value="MetI-like"/>
    <property type="match status" value="1"/>
</dbReference>
<evidence type="ECO:0000313" key="10">
    <source>
        <dbReference type="Proteomes" id="UP000249886"/>
    </source>
</evidence>
<dbReference type="EMBL" id="UARK01000004">
    <property type="protein sequence ID" value="SPW28107.1"/>
    <property type="molecule type" value="Genomic_DNA"/>
</dbReference>
<reference evidence="9 10" key="1">
    <citation type="submission" date="2018-06" db="EMBL/GenBank/DDBJ databases">
        <authorList>
            <consortium name="Pathogen Informatics"/>
            <person name="Doyle S."/>
        </authorList>
    </citation>
    <scope>NUCLEOTIDE SEQUENCE [LARGE SCALE GENOMIC DNA]</scope>
    <source>
        <strain evidence="9 10">NCTC10254</strain>
    </source>
</reference>
<protein>
    <submittedName>
        <fullName evidence="9">Oligopeptide transport system permease OppB</fullName>
    </submittedName>
</protein>
<evidence type="ECO:0000256" key="6">
    <source>
        <dbReference type="ARBA" id="ARBA00023136"/>
    </source>
</evidence>
<evidence type="ECO:0000256" key="3">
    <source>
        <dbReference type="ARBA" id="ARBA00022475"/>
    </source>
</evidence>
<dbReference type="PANTHER" id="PTHR43163:SF6">
    <property type="entry name" value="DIPEPTIDE TRANSPORT SYSTEM PERMEASE PROTEIN DPPB-RELATED"/>
    <property type="match status" value="1"/>
</dbReference>
<dbReference type="GO" id="GO:0071916">
    <property type="term" value="F:dipeptide transmembrane transporter activity"/>
    <property type="evidence" value="ECO:0007669"/>
    <property type="project" value="TreeGrafter"/>
</dbReference>
<feature type="transmembrane region" description="Helical" evidence="7">
    <location>
        <begin position="98"/>
        <end position="119"/>
    </location>
</feature>
<name>A0A6H9XNK2_9CORY</name>
<dbReference type="GO" id="GO:0005886">
    <property type="term" value="C:plasma membrane"/>
    <property type="evidence" value="ECO:0007669"/>
    <property type="project" value="UniProtKB-SubCell"/>
</dbReference>
<dbReference type="Proteomes" id="UP000249886">
    <property type="component" value="Unassembled WGS sequence"/>
</dbReference>
<feature type="domain" description="ABC transmembrane type-1" evidence="8">
    <location>
        <begin position="96"/>
        <end position="301"/>
    </location>
</feature>
<proteinExistence type="inferred from homology"/>
<dbReference type="Pfam" id="PF19300">
    <property type="entry name" value="BPD_transp_1_N"/>
    <property type="match status" value="1"/>
</dbReference>
<feature type="transmembrane region" description="Helical" evidence="7">
    <location>
        <begin position="178"/>
        <end position="196"/>
    </location>
</feature>
<dbReference type="CDD" id="cd06261">
    <property type="entry name" value="TM_PBP2"/>
    <property type="match status" value="1"/>
</dbReference>
<evidence type="ECO:0000256" key="4">
    <source>
        <dbReference type="ARBA" id="ARBA00022692"/>
    </source>
</evidence>
<dbReference type="InterPro" id="IPR045621">
    <property type="entry name" value="BPD_transp_1_N"/>
</dbReference>
<evidence type="ECO:0000259" key="8">
    <source>
        <dbReference type="PROSITE" id="PS50928"/>
    </source>
</evidence>
<sequence length="318" mass="33936">MMLKRIGANTLRYLLTLLVASLVIFIALRVIPGNPAEVALGVTATDESVAKLSATMGIDKPLWQQYVTWVQGLVTGNLGMSLTSGADISPLVFDRLQVSIILVGCAMVMALGLSIPLGVWAARRARKWDGVAITVLSQIGIAIPSFLAAILLVAWFAVRLKWVPANGWSVPSEDFGGFVARLILPVISLGIVQAAIMTRYVRSAVLDVMDEDFMRTARAKGLNPGQALMAHGLRNAALPVLTVTGLQITNLLIGAVVIEKVFVIPGLGSMLLQAVTDRDLPTVQTIVMVLVIFAVVVNAMVDVAYAVVDPRTRSEVTA</sequence>
<feature type="transmembrane region" description="Helical" evidence="7">
    <location>
        <begin position="286"/>
        <end position="308"/>
    </location>
</feature>
<evidence type="ECO:0000313" key="9">
    <source>
        <dbReference type="EMBL" id="SPW28107.1"/>
    </source>
</evidence>